<evidence type="ECO:0000256" key="1">
    <source>
        <dbReference type="SAM" id="MobiDB-lite"/>
    </source>
</evidence>
<gene>
    <name evidence="2" type="ORF">NX801_16665</name>
</gene>
<dbReference type="RefSeq" id="WP_258788521.1">
    <property type="nucleotide sequence ID" value="NZ_JANUGQ010000013.1"/>
</dbReference>
<dbReference type="Proteomes" id="UP001431313">
    <property type="component" value="Unassembled WGS sequence"/>
</dbReference>
<protein>
    <submittedName>
        <fullName evidence="2">Asp23/Gls24 family envelope stress response protein</fullName>
    </submittedName>
</protein>
<keyword evidence="3" id="KW-1185">Reference proteome</keyword>
<proteinExistence type="predicted"/>
<comment type="caution">
    <text evidence="2">The sequence shown here is derived from an EMBL/GenBank/DDBJ whole genome shotgun (WGS) entry which is preliminary data.</text>
</comment>
<name>A0ABT2CIN1_9ACTN</name>
<reference evidence="2" key="1">
    <citation type="submission" date="2022-08" db="EMBL/GenBank/DDBJ databases">
        <authorList>
            <person name="Somphong A."/>
            <person name="Phongsopitanun W."/>
        </authorList>
    </citation>
    <scope>NUCLEOTIDE SEQUENCE</scope>
    <source>
        <strain evidence="2">LP05-1</strain>
    </source>
</reference>
<dbReference type="EMBL" id="JANUGQ010000013">
    <property type="protein sequence ID" value="MCS0637267.1"/>
    <property type="molecule type" value="Genomic_DNA"/>
</dbReference>
<feature type="region of interest" description="Disordered" evidence="1">
    <location>
        <begin position="102"/>
        <end position="121"/>
    </location>
</feature>
<evidence type="ECO:0000313" key="2">
    <source>
        <dbReference type="EMBL" id="MCS0637267.1"/>
    </source>
</evidence>
<sequence length="121" mass="12938">MAADRIEPADRGATTIADRVVAKIAARAAREALGSLPEGGDPPRASVLVRRDSARVHVTLDLGYPSDIGAQCGAVRGRVSRRVRQLAGMTVPEVAVRVERLLTPYDRNDQGGRDGRGRGLR</sequence>
<accession>A0ABT2CIN1</accession>
<organism evidence="2 3">
    <name type="scientific">Streptomyces pyxinae</name>
    <dbReference type="NCBI Taxonomy" id="2970734"/>
    <lineage>
        <taxon>Bacteria</taxon>
        <taxon>Bacillati</taxon>
        <taxon>Actinomycetota</taxon>
        <taxon>Actinomycetes</taxon>
        <taxon>Kitasatosporales</taxon>
        <taxon>Streptomycetaceae</taxon>
        <taxon>Streptomyces</taxon>
    </lineage>
</organism>
<evidence type="ECO:0000313" key="3">
    <source>
        <dbReference type="Proteomes" id="UP001431313"/>
    </source>
</evidence>